<protein>
    <submittedName>
        <fullName evidence="1">Uncharacterized protein</fullName>
    </submittedName>
</protein>
<dbReference type="Proteomes" id="UP000218113">
    <property type="component" value="Unassembled WGS sequence"/>
</dbReference>
<dbReference type="AlphaFoldDB" id="A0A2A4T4U8"/>
<gene>
    <name evidence="1" type="ORF">COB67_07030</name>
</gene>
<dbReference type="EMBL" id="NVSR01000040">
    <property type="protein sequence ID" value="PCI28155.1"/>
    <property type="molecule type" value="Genomic_DNA"/>
</dbReference>
<reference evidence="2" key="1">
    <citation type="submission" date="2017-08" db="EMBL/GenBank/DDBJ databases">
        <title>A dynamic microbial community with high functional redundancy inhabits the cold, oxic subseafloor aquifer.</title>
        <authorList>
            <person name="Tully B.J."/>
            <person name="Wheat C.G."/>
            <person name="Glazer B.T."/>
            <person name="Huber J.A."/>
        </authorList>
    </citation>
    <scope>NUCLEOTIDE SEQUENCE [LARGE SCALE GENOMIC DNA]</scope>
</reference>
<comment type="caution">
    <text evidence="1">The sequence shown here is derived from an EMBL/GenBank/DDBJ whole genome shotgun (WGS) entry which is preliminary data.</text>
</comment>
<name>A0A2A4T4U8_9DELT</name>
<accession>A0A2A4T4U8</accession>
<organism evidence="1 2">
    <name type="scientific">SAR324 cluster bacterium</name>
    <dbReference type="NCBI Taxonomy" id="2024889"/>
    <lineage>
        <taxon>Bacteria</taxon>
        <taxon>Deltaproteobacteria</taxon>
        <taxon>SAR324 cluster</taxon>
    </lineage>
</organism>
<evidence type="ECO:0000313" key="1">
    <source>
        <dbReference type="EMBL" id="PCI28155.1"/>
    </source>
</evidence>
<sequence length="76" mass="8233">MGVISTSSALSITEATKGEKKSKLQVGKEDARQGLKQVRGEGVNLLQSFALDHLILIPIMKGGLHREMESQDISVK</sequence>
<evidence type="ECO:0000313" key="2">
    <source>
        <dbReference type="Proteomes" id="UP000218113"/>
    </source>
</evidence>
<proteinExistence type="predicted"/>